<accession>A0ABX2H0I7</accession>
<gene>
    <name evidence="1" type="ORF">HFM93_10840</name>
</gene>
<proteinExistence type="predicted"/>
<comment type="caution">
    <text evidence="1">The sequence shown here is derived from an EMBL/GenBank/DDBJ whole genome shotgun (WGS) entry which is preliminary data.</text>
</comment>
<dbReference type="RefSeq" id="WP_173866613.1">
    <property type="nucleotide sequence ID" value="NZ_JAAWUU010000040.1"/>
</dbReference>
<dbReference type="Proteomes" id="UP000821846">
    <property type="component" value="Unassembled WGS sequence"/>
</dbReference>
<evidence type="ECO:0000313" key="1">
    <source>
        <dbReference type="EMBL" id="NSG30759.1"/>
    </source>
</evidence>
<dbReference type="EMBL" id="JAAWUZ010000042">
    <property type="protein sequence ID" value="NSG30759.1"/>
    <property type="molecule type" value="Genomic_DNA"/>
</dbReference>
<name>A0ABX2H0I7_9FIRM</name>
<keyword evidence="2" id="KW-1185">Reference proteome</keyword>
<protein>
    <submittedName>
        <fullName evidence="1">Uncharacterized protein</fullName>
    </submittedName>
</protein>
<evidence type="ECO:0000313" key="2">
    <source>
        <dbReference type="Proteomes" id="UP000821846"/>
    </source>
</evidence>
<reference evidence="1 2" key="1">
    <citation type="journal article" date="2020" name="Cell Host Microbe">
        <title>Functional and Genomic Variation between Human-Derived Isolates of Lachnospiraceae Reveals Inter- and Intra-Species Diversity.</title>
        <authorList>
            <person name="Sorbara M.T."/>
            <person name="Littmann E.R."/>
            <person name="Fontana E."/>
            <person name="Moody T.U."/>
            <person name="Kohout C.E."/>
            <person name="Gjonbalaj M."/>
            <person name="Eaton V."/>
            <person name="Seok R."/>
            <person name="Leiner I.M."/>
            <person name="Pamer E.G."/>
        </authorList>
    </citation>
    <scope>NUCLEOTIDE SEQUENCE [LARGE SCALE GENOMIC DNA]</scope>
    <source>
        <strain evidence="1 2">MSK.14.16</strain>
    </source>
</reference>
<sequence length="184" mass="21755">MLKDRVIIDENGFKLREGADPERKAYYVTFTLADGEIDKSQGREIKYWDAMNPYSQRVQPNSYVYIWETKDEIMVDECRIYLGNGRAKPRISWSIEKEQAYGDYAYMIRLKWIDHQSDRIHSSHIWLKNSQNGRKYSFLTEYIAPENGREEDCYIIEILPGRANPNTLVIEGDEILLEKYAIVR</sequence>
<organism evidence="1 2">
    <name type="scientific">Faecalicatena fissicatena</name>
    <dbReference type="NCBI Taxonomy" id="290055"/>
    <lineage>
        <taxon>Bacteria</taxon>
        <taxon>Bacillati</taxon>
        <taxon>Bacillota</taxon>
        <taxon>Clostridia</taxon>
        <taxon>Lachnospirales</taxon>
        <taxon>Lachnospiraceae</taxon>
        <taxon>Faecalicatena</taxon>
    </lineage>
</organism>